<feature type="topological domain" description="Perinuclear space" evidence="7">
    <location>
        <begin position="174"/>
        <end position="203"/>
    </location>
</feature>
<dbReference type="Proteomes" id="UP000887574">
    <property type="component" value="Unplaced"/>
</dbReference>
<dbReference type="AlphaFoldDB" id="A0A915ECD9"/>
<evidence type="ECO:0000256" key="3">
    <source>
        <dbReference type="ARBA" id="ARBA00022692"/>
    </source>
</evidence>
<organism evidence="11 12">
    <name type="scientific">Ditylenchus dipsaci</name>
    <dbReference type="NCBI Taxonomy" id="166011"/>
    <lineage>
        <taxon>Eukaryota</taxon>
        <taxon>Metazoa</taxon>
        <taxon>Ecdysozoa</taxon>
        <taxon>Nematoda</taxon>
        <taxon>Chromadorea</taxon>
        <taxon>Rhabditida</taxon>
        <taxon>Tylenchina</taxon>
        <taxon>Tylenchomorpha</taxon>
        <taxon>Sphaerularioidea</taxon>
        <taxon>Anguinidae</taxon>
        <taxon>Anguininae</taxon>
        <taxon>Ditylenchus</taxon>
    </lineage>
</organism>
<evidence type="ECO:0000259" key="10">
    <source>
        <dbReference type="PROSITE" id="PS51049"/>
    </source>
</evidence>
<evidence type="ECO:0000256" key="8">
    <source>
        <dbReference type="SAM" id="MobiDB-lite"/>
    </source>
</evidence>
<protein>
    <submittedName>
        <fullName evidence="12">KASH domain-containing protein</fullName>
    </submittedName>
</protein>
<feature type="topological domain" description="Cytoplasmic" evidence="7">
    <location>
        <begin position="1"/>
        <end position="152"/>
    </location>
</feature>
<evidence type="ECO:0000256" key="4">
    <source>
        <dbReference type="ARBA" id="ARBA00022989"/>
    </source>
</evidence>
<sequence>MKQSRKYIVTGEFPSSVDELLEKLDEFEKRLDAAIDEMEQMPSSHMADMAAAQEYDVDAAAEVFAAIFRDQRPRDVLREHGFDDIDVDSSDLSSCDQRSEFGTGTKLEVDTSHSANGADFLGLSPVPDDPTPSVETQGHYLRQRSRWRRILRTALPLQAMLVLLLGAACLVPHCDDDYCCHLLNNFARSFESQLEFPNGPPPF</sequence>
<evidence type="ECO:0000313" key="11">
    <source>
        <dbReference type="Proteomes" id="UP000887574"/>
    </source>
</evidence>
<evidence type="ECO:0000256" key="6">
    <source>
        <dbReference type="ARBA" id="ARBA00023242"/>
    </source>
</evidence>
<evidence type="ECO:0000256" key="2">
    <source>
        <dbReference type="ARBA" id="ARBA00008619"/>
    </source>
</evidence>
<evidence type="ECO:0000256" key="5">
    <source>
        <dbReference type="ARBA" id="ARBA00023136"/>
    </source>
</evidence>
<feature type="transmembrane region" description="Helical" evidence="9">
    <location>
        <begin position="150"/>
        <end position="173"/>
    </location>
</feature>
<dbReference type="InterPro" id="IPR012315">
    <property type="entry name" value="KASH"/>
</dbReference>
<name>A0A915ECD9_9BILA</name>
<keyword evidence="5 7" id="KW-0472">Membrane</keyword>
<feature type="region of interest" description="Disordered" evidence="8">
    <location>
        <begin position="118"/>
        <end position="139"/>
    </location>
</feature>
<proteinExistence type="inferred from homology"/>
<evidence type="ECO:0000256" key="7">
    <source>
        <dbReference type="PROSITE-ProRule" id="PRU00385"/>
    </source>
</evidence>
<dbReference type="PANTHER" id="PTHR21524:SF5">
    <property type="entry name" value="SPECTRIN REPEAT CONTAINING NUCLEAR ENVELOPE PROTEIN 2"/>
    <property type="match status" value="1"/>
</dbReference>
<dbReference type="GO" id="GO:0007010">
    <property type="term" value="P:cytoskeleton organization"/>
    <property type="evidence" value="ECO:0007669"/>
    <property type="project" value="TreeGrafter"/>
</dbReference>
<evidence type="ECO:0000256" key="1">
    <source>
        <dbReference type="ARBA" id="ARBA00004126"/>
    </source>
</evidence>
<keyword evidence="3 7" id="KW-0812">Transmembrane</keyword>
<evidence type="ECO:0000313" key="12">
    <source>
        <dbReference type="WBParaSite" id="jg5185"/>
    </source>
</evidence>
<dbReference type="GO" id="GO:0019894">
    <property type="term" value="F:kinesin binding"/>
    <property type="evidence" value="ECO:0007669"/>
    <property type="project" value="TreeGrafter"/>
</dbReference>
<feature type="domain" description="KASH" evidence="10">
    <location>
        <begin position="144"/>
        <end position="203"/>
    </location>
</feature>
<dbReference type="GO" id="GO:0048471">
    <property type="term" value="C:perinuclear region of cytoplasm"/>
    <property type="evidence" value="ECO:0007669"/>
    <property type="project" value="TreeGrafter"/>
</dbReference>
<dbReference type="PANTHER" id="PTHR21524">
    <property type="entry name" value="SPECTRIN REPEAT CONTAINING NUCLEAR ENVELOPE PROTEIN 2"/>
    <property type="match status" value="1"/>
</dbReference>
<dbReference type="GO" id="GO:0007097">
    <property type="term" value="P:nuclear migration"/>
    <property type="evidence" value="ECO:0007669"/>
    <property type="project" value="TreeGrafter"/>
</dbReference>
<accession>A0A915ECD9</accession>
<comment type="subcellular location">
    <subcellularLocation>
        <location evidence="1">Nucleus membrane</location>
    </subcellularLocation>
</comment>
<dbReference type="GO" id="GO:0006997">
    <property type="term" value="P:nucleus organization"/>
    <property type="evidence" value="ECO:0007669"/>
    <property type="project" value="TreeGrafter"/>
</dbReference>
<comment type="similarity">
    <text evidence="2">Belongs to the nesprin family.</text>
</comment>
<dbReference type="GO" id="GO:0031965">
    <property type="term" value="C:nuclear membrane"/>
    <property type="evidence" value="ECO:0007669"/>
    <property type="project" value="UniProtKB-SubCell"/>
</dbReference>
<dbReference type="Pfam" id="PF10541">
    <property type="entry name" value="KASH"/>
    <property type="match status" value="1"/>
</dbReference>
<dbReference type="SMART" id="SM01249">
    <property type="entry name" value="KASH"/>
    <property type="match status" value="1"/>
</dbReference>
<keyword evidence="11" id="KW-1185">Reference proteome</keyword>
<keyword evidence="4 9" id="KW-1133">Transmembrane helix</keyword>
<reference evidence="12" key="1">
    <citation type="submission" date="2022-11" db="UniProtKB">
        <authorList>
            <consortium name="WormBaseParasite"/>
        </authorList>
    </citation>
    <scope>IDENTIFICATION</scope>
</reference>
<evidence type="ECO:0000256" key="9">
    <source>
        <dbReference type="SAM" id="Phobius"/>
    </source>
</evidence>
<keyword evidence="6" id="KW-0539">Nucleus</keyword>
<dbReference type="PROSITE" id="PS51049">
    <property type="entry name" value="KASH"/>
    <property type="match status" value="1"/>
</dbReference>
<dbReference type="WBParaSite" id="jg5185">
    <property type="protein sequence ID" value="jg5185"/>
    <property type="gene ID" value="jg5185"/>
</dbReference>